<name>A0A0K0CZV3_ANGCA</name>
<proteinExistence type="predicted"/>
<sequence length="193" mass="22495">LFVRSVEKGLFVRFLGSKILATIIYWVNVIALLIFIGLHSIDRRRKVSNVLAILFFIYERTIFWRSVNENWNHISFGLYCLELSCNLFFIFYIIWFATLAGSHLRVLSTRFQSHENIATTRLITPVMIVLHFCGNECEKVHVLHFCLPDLGGKTVVTTKTLEEVIIFAPSSEYQYAFVERFGTYVYEFFSKGI</sequence>
<reference evidence="2" key="1">
    <citation type="submission" date="2012-09" db="EMBL/GenBank/DDBJ databases">
        <authorList>
            <person name="Martin A.A."/>
        </authorList>
    </citation>
    <scope>NUCLEOTIDE SEQUENCE</scope>
</reference>
<keyword evidence="1" id="KW-0472">Membrane</keyword>
<keyword evidence="2" id="KW-1185">Reference proteome</keyword>
<evidence type="ECO:0000256" key="1">
    <source>
        <dbReference type="SAM" id="Phobius"/>
    </source>
</evidence>
<feature type="transmembrane region" description="Helical" evidence="1">
    <location>
        <begin position="19"/>
        <end position="38"/>
    </location>
</feature>
<protein>
    <submittedName>
        <fullName evidence="3">XK-related protein</fullName>
    </submittedName>
</protein>
<keyword evidence="1" id="KW-1133">Transmembrane helix</keyword>
<accession>A0A0K0CZV3</accession>
<reference evidence="3" key="2">
    <citation type="submission" date="2017-02" db="UniProtKB">
        <authorList>
            <consortium name="WormBaseParasite"/>
        </authorList>
    </citation>
    <scope>IDENTIFICATION</scope>
</reference>
<evidence type="ECO:0000313" key="2">
    <source>
        <dbReference type="Proteomes" id="UP000035642"/>
    </source>
</evidence>
<feature type="transmembrane region" description="Helical" evidence="1">
    <location>
        <begin position="50"/>
        <end position="67"/>
    </location>
</feature>
<dbReference type="Proteomes" id="UP000035642">
    <property type="component" value="Unassembled WGS sequence"/>
</dbReference>
<dbReference type="AlphaFoldDB" id="A0A0K0CZV3"/>
<keyword evidence="1" id="KW-0812">Transmembrane</keyword>
<dbReference type="WBParaSite" id="ACAC_0000329701-mRNA-1">
    <property type="protein sequence ID" value="ACAC_0000329701-mRNA-1"/>
    <property type="gene ID" value="ACAC_0000329701"/>
</dbReference>
<evidence type="ECO:0000313" key="3">
    <source>
        <dbReference type="WBParaSite" id="ACAC_0000329701-mRNA-1"/>
    </source>
</evidence>
<organism evidence="2 3">
    <name type="scientific">Angiostrongylus cantonensis</name>
    <name type="common">Rat lungworm</name>
    <dbReference type="NCBI Taxonomy" id="6313"/>
    <lineage>
        <taxon>Eukaryota</taxon>
        <taxon>Metazoa</taxon>
        <taxon>Ecdysozoa</taxon>
        <taxon>Nematoda</taxon>
        <taxon>Chromadorea</taxon>
        <taxon>Rhabditida</taxon>
        <taxon>Rhabditina</taxon>
        <taxon>Rhabditomorpha</taxon>
        <taxon>Strongyloidea</taxon>
        <taxon>Metastrongylidae</taxon>
        <taxon>Angiostrongylus</taxon>
    </lineage>
</organism>